<evidence type="ECO:0000313" key="2">
    <source>
        <dbReference type="EnsemblPlants" id="OPUNC04G20780.2"/>
    </source>
</evidence>
<dbReference type="HOGENOM" id="CLU_2088741_0_0_1"/>
<feature type="region of interest" description="Disordered" evidence="1">
    <location>
        <begin position="1"/>
        <end position="51"/>
    </location>
</feature>
<accession>A0A0E0KUG4</accession>
<protein>
    <submittedName>
        <fullName evidence="2">Uncharacterized protein</fullName>
    </submittedName>
</protein>
<keyword evidence="3" id="KW-1185">Reference proteome</keyword>
<evidence type="ECO:0000313" key="3">
    <source>
        <dbReference type="Proteomes" id="UP000026962"/>
    </source>
</evidence>
<name>A0A0E0KUG4_ORYPU</name>
<reference evidence="2" key="2">
    <citation type="submission" date="2018-05" db="EMBL/GenBank/DDBJ databases">
        <title>OpunRS2 (Oryza punctata Reference Sequence Version 2).</title>
        <authorList>
            <person name="Zhang J."/>
            <person name="Kudrna D."/>
            <person name="Lee S."/>
            <person name="Talag J."/>
            <person name="Welchert J."/>
            <person name="Wing R.A."/>
        </authorList>
    </citation>
    <scope>NUCLEOTIDE SEQUENCE [LARGE SCALE GENOMIC DNA]</scope>
</reference>
<reference evidence="2" key="1">
    <citation type="submission" date="2015-04" db="UniProtKB">
        <authorList>
            <consortium name="EnsemblPlants"/>
        </authorList>
    </citation>
    <scope>IDENTIFICATION</scope>
</reference>
<dbReference type="EnsemblPlants" id="OPUNC04G20780.2">
    <property type="protein sequence ID" value="OPUNC04G20780.2"/>
    <property type="gene ID" value="OPUNC04G20780"/>
</dbReference>
<feature type="compositionally biased region" description="Basic residues" evidence="1">
    <location>
        <begin position="30"/>
        <end position="43"/>
    </location>
</feature>
<organism evidence="2">
    <name type="scientific">Oryza punctata</name>
    <name type="common">Red rice</name>
    <dbReference type="NCBI Taxonomy" id="4537"/>
    <lineage>
        <taxon>Eukaryota</taxon>
        <taxon>Viridiplantae</taxon>
        <taxon>Streptophyta</taxon>
        <taxon>Embryophyta</taxon>
        <taxon>Tracheophyta</taxon>
        <taxon>Spermatophyta</taxon>
        <taxon>Magnoliopsida</taxon>
        <taxon>Liliopsida</taxon>
        <taxon>Poales</taxon>
        <taxon>Poaceae</taxon>
        <taxon>BOP clade</taxon>
        <taxon>Oryzoideae</taxon>
        <taxon>Oryzeae</taxon>
        <taxon>Oryzinae</taxon>
        <taxon>Oryza</taxon>
    </lineage>
</organism>
<sequence length="117" mass="12991">MRERHRAEARGGKGTKSGWPGETRAERHRTASHPSRRRGRRRPPAPAPAPASCNLQAVTVQVNRSGPAVRIAARVGLRFSEGACRLQMRGLVSACYNQMLSDGIPEQEARRRLDYYG</sequence>
<dbReference type="Gramene" id="OPUNC04G20780.2">
    <property type="protein sequence ID" value="OPUNC04G20780.2"/>
    <property type="gene ID" value="OPUNC04G20780"/>
</dbReference>
<feature type="compositionally biased region" description="Basic and acidic residues" evidence="1">
    <location>
        <begin position="1"/>
        <end position="11"/>
    </location>
</feature>
<proteinExistence type="predicted"/>
<dbReference type="AlphaFoldDB" id="A0A0E0KUG4"/>
<evidence type="ECO:0000256" key="1">
    <source>
        <dbReference type="SAM" id="MobiDB-lite"/>
    </source>
</evidence>
<dbReference type="Proteomes" id="UP000026962">
    <property type="component" value="Chromosome 4"/>
</dbReference>